<evidence type="ECO:0000313" key="4">
    <source>
        <dbReference type="EMBL" id="KRR21698.1"/>
    </source>
</evidence>
<evidence type="ECO:0000259" key="3">
    <source>
        <dbReference type="Pfam" id="PF20454"/>
    </source>
</evidence>
<dbReference type="RefSeq" id="WP_057845598.1">
    <property type="nucleotide sequence ID" value="NZ_LLYA01000170.1"/>
</dbReference>
<dbReference type="GO" id="GO:0016887">
    <property type="term" value="F:ATP hydrolysis activity"/>
    <property type="evidence" value="ECO:0007669"/>
    <property type="project" value="InterPro"/>
</dbReference>
<dbReference type="InterPro" id="IPR027417">
    <property type="entry name" value="P-loop_NTPase"/>
</dbReference>
<dbReference type="InterPro" id="IPR008866">
    <property type="entry name" value="Phage_lambda_GpA-like"/>
</dbReference>
<evidence type="ECO:0000256" key="1">
    <source>
        <dbReference type="SAM" id="MobiDB-lite"/>
    </source>
</evidence>
<gene>
    <name evidence="4" type="ORF">CQ13_06505</name>
</gene>
<dbReference type="Pfam" id="PF05876">
    <property type="entry name" value="GpA_ATPase"/>
    <property type="match status" value="1"/>
</dbReference>
<dbReference type="EMBL" id="LLYA01000170">
    <property type="protein sequence ID" value="KRR21698.1"/>
    <property type="molecule type" value="Genomic_DNA"/>
</dbReference>
<evidence type="ECO:0000259" key="2">
    <source>
        <dbReference type="Pfam" id="PF05876"/>
    </source>
</evidence>
<feature type="compositionally biased region" description="Low complexity" evidence="1">
    <location>
        <begin position="624"/>
        <end position="636"/>
    </location>
</feature>
<dbReference type="InterPro" id="IPR051220">
    <property type="entry name" value="TFA_Chaperone"/>
</dbReference>
<feature type="domain" description="Phage terminase large subunit GpA ATPase" evidence="2">
    <location>
        <begin position="55"/>
        <end position="306"/>
    </location>
</feature>
<feature type="region of interest" description="Disordered" evidence="1">
    <location>
        <begin position="616"/>
        <end position="648"/>
    </location>
</feature>
<feature type="domain" description="Terminase large subunit GpA endonuclease" evidence="3">
    <location>
        <begin position="316"/>
        <end position="598"/>
    </location>
</feature>
<proteinExistence type="inferred from homology"/>
<dbReference type="PANTHER" id="PTHR34413">
    <property type="entry name" value="PROPHAGE TAIL FIBER ASSEMBLY PROTEIN HOMOLOG TFAE-RELATED-RELATED"/>
    <property type="match status" value="1"/>
</dbReference>
<dbReference type="Pfam" id="PF20454">
    <property type="entry name" value="GpA_nuclease"/>
    <property type="match status" value="1"/>
</dbReference>
<dbReference type="OrthoDB" id="5181253at2"/>
<dbReference type="Proteomes" id="UP000052023">
    <property type="component" value="Unassembled WGS sequence"/>
</dbReference>
<dbReference type="PANTHER" id="PTHR34413:SF2">
    <property type="entry name" value="PROPHAGE TAIL FIBER ASSEMBLY PROTEIN HOMOLOG TFAE-RELATED"/>
    <property type="match status" value="1"/>
</dbReference>
<comment type="caution">
    <text evidence="4">The sequence shown here is derived from an EMBL/GenBank/DDBJ whole genome shotgun (WGS) entry which is preliminary data.</text>
</comment>
<feature type="compositionally biased region" description="Basic residues" evidence="1">
    <location>
        <begin position="637"/>
        <end position="648"/>
    </location>
</feature>
<protein>
    <submittedName>
        <fullName evidence="4">Terminase</fullName>
    </submittedName>
</protein>
<dbReference type="Gene3D" id="3.40.50.300">
    <property type="entry name" value="P-loop containing nucleotide triphosphate hydrolases"/>
    <property type="match status" value="1"/>
</dbReference>
<name>A0A0R3MNA7_9BRAD</name>
<dbReference type="InterPro" id="IPR046454">
    <property type="entry name" value="GpA_endonuclease"/>
</dbReference>
<dbReference type="GO" id="GO:0004519">
    <property type="term" value="F:endonuclease activity"/>
    <property type="evidence" value="ECO:0007669"/>
    <property type="project" value="InterPro"/>
</dbReference>
<keyword evidence="5" id="KW-1185">Reference proteome</keyword>
<accession>A0A0R3MNA7</accession>
<dbReference type="HAMAP" id="MF_04144">
    <property type="entry name" value="TERL_LAMBDA"/>
    <property type="match status" value="1"/>
</dbReference>
<organism evidence="4 5">
    <name type="scientific">Bradyrhizobium retamae</name>
    <dbReference type="NCBI Taxonomy" id="1300035"/>
    <lineage>
        <taxon>Bacteria</taxon>
        <taxon>Pseudomonadati</taxon>
        <taxon>Pseudomonadota</taxon>
        <taxon>Alphaproteobacteria</taxon>
        <taxon>Hyphomicrobiales</taxon>
        <taxon>Nitrobacteraceae</taxon>
        <taxon>Bradyrhizobium</taxon>
    </lineage>
</organism>
<reference evidence="4 5" key="1">
    <citation type="submission" date="2014-03" db="EMBL/GenBank/DDBJ databases">
        <title>Bradyrhizobium valentinum sp. nov., isolated from effective nodules of Lupinus mariae-josephae, a lupine endemic of basic-lime soils in Eastern Spain.</title>
        <authorList>
            <person name="Duran D."/>
            <person name="Rey L."/>
            <person name="Navarro A."/>
            <person name="Busquets A."/>
            <person name="Imperial J."/>
            <person name="Ruiz-Argueso T."/>
        </authorList>
    </citation>
    <scope>NUCLEOTIDE SEQUENCE [LARGE SCALE GENOMIC DNA]</scope>
    <source>
        <strain evidence="4 5">Ro19</strain>
    </source>
</reference>
<sequence length="648" mass="72682">MDIIAVLDEYDLDPAHEEKLRATVREIIAQSFSPPPKLTVSEWADEYRILSPEASSEPGKWSTSRVEPSRGIMDAFADPDIEIITCMVAAQTVKTEVINNVAGFHVHLDPCPMLILQPTLQMAEAYSKDRLAPMIRDTPQLAAKLGNHARDSEDTILHKKYPGGHITMAGANSPASLASRPIRILLCDEVDRYEASAGKEGDPVSLAIERTTTFWNRKIALVSTPTIKGASRIESSYEESDQRRFFVNCPKCGHLQHLRWKQVRWPEGAPLEAKYHCEYNDPTTGELCDHGWDEAERLQAIAGGVWLATRPEIKGHAGFHLNRIASPWRALGEMARDFVLVKKHPERLKTWVNTRLAETWEDRGERANPDSIYGRREEYDATEILPSGVGAITASVDIQDDRFEIEWQGWGQDDESWSLDYKVYYGDPNSPGFWEVLDHALMRTFRHPAGVDMRVEATCIDSGGHFTQQVYNFVRPRQIRKVYAIKGIGGPGRPIWPAKGTVNKAKNVTVFVLGVDQAKDVHYKRLGVKEPGPGYCHFPKIEPPYDKKHFEGLTAEKAILKTDKKGFTVKEWHKVHQRNEPLDVRVYGIAARLSLGINMERRLGALRAAASATLNQAPRAAMSGPAEEPTPAPAGTGRRRLRSRGVER</sequence>
<dbReference type="InterPro" id="IPR046453">
    <property type="entry name" value="GpA_ATPase"/>
</dbReference>
<evidence type="ECO:0000313" key="5">
    <source>
        <dbReference type="Proteomes" id="UP000052023"/>
    </source>
</evidence>
<dbReference type="AlphaFoldDB" id="A0A0R3MNA7"/>
<dbReference type="GO" id="GO:0005524">
    <property type="term" value="F:ATP binding"/>
    <property type="evidence" value="ECO:0007669"/>
    <property type="project" value="InterPro"/>
</dbReference>